<name>A0A9X3SH06_9ACTN</name>
<sequence length="239" mass="26523">MTVAELIDRALTLDSDDYWEVVSELQARNDAETYAAAVELTRDANPDRRKLGVDILSQLGATRSDEDRPYRGPSVDLLLERIATEPHPHVIASILNAFGPLHDPRTIGPTVAFASHPDEHIRLAVVHGLFQHDDDRVVDTLLALMEDPDDDVRDWATFELGSINTRDTPQVREALAARLTDRYVDVRHEAIAGLALRADPRGLAPLIEDYEDGWEGPLIDEAGEAYVEAGLIAEWPPPE</sequence>
<dbReference type="SUPFAM" id="SSF48371">
    <property type="entry name" value="ARM repeat"/>
    <property type="match status" value="1"/>
</dbReference>
<evidence type="ECO:0000313" key="2">
    <source>
        <dbReference type="Proteomes" id="UP001147653"/>
    </source>
</evidence>
<accession>A0A9X3SH06</accession>
<keyword evidence="2" id="KW-1185">Reference proteome</keyword>
<dbReference type="Proteomes" id="UP001147653">
    <property type="component" value="Unassembled WGS sequence"/>
</dbReference>
<dbReference type="InterPro" id="IPR011989">
    <property type="entry name" value="ARM-like"/>
</dbReference>
<dbReference type="EMBL" id="JAPDDP010000043">
    <property type="protein sequence ID" value="MDA0182927.1"/>
    <property type="molecule type" value="Genomic_DNA"/>
</dbReference>
<proteinExistence type="predicted"/>
<dbReference type="AlphaFoldDB" id="A0A9X3SH06"/>
<dbReference type="Pfam" id="PF13646">
    <property type="entry name" value="HEAT_2"/>
    <property type="match status" value="1"/>
</dbReference>
<comment type="caution">
    <text evidence="1">The sequence shown here is derived from an EMBL/GenBank/DDBJ whole genome shotgun (WGS) entry which is preliminary data.</text>
</comment>
<dbReference type="InterPro" id="IPR016024">
    <property type="entry name" value="ARM-type_fold"/>
</dbReference>
<reference evidence="1" key="1">
    <citation type="submission" date="2022-10" db="EMBL/GenBank/DDBJ databases">
        <title>The WGS of Solirubrobacter phytolaccae KCTC 29190.</title>
        <authorList>
            <person name="Jiang Z."/>
        </authorList>
    </citation>
    <scope>NUCLEOTIDE SEQUENCE</scope>
    <source>
        <strain evidence="1">KCTC 29190</strain>
    </source>
</reference>
<organism evidence="1 2">
    <name type="scientific">Solirubrobacter phytolaccae</name>
    <dbReference type="NCBI Taxonomy" id="1404360"/>
    <lineage>
        <taxon>Bacteria</taxon>
        <taxon>Bacillati</taxon>
        <taxon>Actinomycetota</taxon>
        <taxon>Thermoleophilia</taxon>
        <taxon>Solirubrobacterales</taxon>
        <taxon>Solirubrobacteraceae</taxon>
        <taxon>Solirubrobacter</taxon>
    </lineage>
</organism>
<evidence type="ECO:0000313" key="1">
    <source>
        <dbReference type="EMBL" id="MDA0182927.1"/>
    </source>
</evidence>
<gene>
    <name evidence="1" type="ORF">OJ997_21625</name>
</gene>
<dbReference type="RefSeq" id="WP_270027312.1">
    <property type="nucleotide sequence ID" value="NZ_JAPDDP010000043.1"/>
</dbReference>
<dbReference type="Gene3D" id="1.25.10.10">
    <property type="entry name" value="Leucine-rich Repeat Variant"/>
    <property type="match status" value="1"/>
</dbReference>
<protein>
    <submittedName>
        <fullName evidence="1">HEAT repeat domain-containing protein</fullName>
    </submittedName>
</protein>